<evidence type="ECO:0000259" key="2">
    <source>
        <dbReference type="Pfam" id="PF13477"/>
    </source>
</evidence>
<protein>
    <submittedName>
        <fullName evidence="3">Glycosytransferase</fullName>
    </submittedName>
</protein>
<evidence type="ECO:0000259" key="1">
    <source>
        <dbReference type="Pfam" id="PF00534"/>
    </source>
</evidence>
<dbReference type="Pfam" id="PF13477">
    <property type="entry name" value="Glyco_trans_4_2"/>
    <property type="match status" value="1"/>
</dbReference>
<dbReference type="GO" id="GO:0016757">
    <property type="term" value="F:glycosyltransferase activity"/>
    <property type="evidence" value="ECO:0007669"/>
    <property type="project" value="InterPro"/>
</dbReference>
<dbReference type="KEGG" id="cld:CLSPO_c27650"/>
<dbReference type="PANTHER" id="PTHR12526:SF630">
    <property type="entry name" value="GLYCOSYLTRANSFERASE"/>
    <property type="match status" value="1"/>
</dbReference>
<organism evidence="3 4">
    <name type="scientific">Clostridium sporogenes</name>
    <dbReference type="NCBI Taxonomy" id="1509"/>
    <lineage>
        <taxon>Bacteria</taxon>
        <taxon>Bacillati</taxon>
        <taxon>Bacillota</taxon>
        <taxon>Clostridia</taxon>
        <taxon>Eubacteriales</taxon>
        <taxon>Clostridiaceae</taxon>
        <taxon>Clostridium</taxon>
    </lineage>
</organism>
<dbReference type="GeneID" id="92939407"/>
<evidence type="ECO:0000313" key="3">
    <source>
        <dbReference type="EMBL" id="AKC63485.1"/>
    </source>
</evidence>
<gene>
    <name evidence="3" type="ORF">CLSPO_c27650</name>
</gene>
<name>A0A7U4LNU8_CLOSG</name>
<dbReference type="InterPro" id="IPR028098">
    <property type="entry name" value="Glyco_trans_4-like_N"/>
</dbReference>
<dbReference type="RefSeq" id="WP_033060647.1">
    <property type="nucleotide sequence ID" value="NZ_CP009225.1"/>
</dbReference>
<dbReference type="Pfam" id="PF00534">
    <property type="entry name" value="Glycos_transf_1"/>
    <property type="match status" value="1"/>
</dbReference>
<keyword evidence="3" id="KW-0808">Transferase</keyword>
<feature type="domain" description="Glycosyltransferase subfamily 4-like N-terminal" evidence="2">
    <location>
        <begin position="30"/>
        <end position="131"/>
    </location>
</feature>
<dbReference type="PANTHER" id="PTHR12526">
    <property type="entry name" value="GLYCOSYLTRANSFERASE"/>
    <property type="match status" value="1"/>
</dbReference>
<dbReference type="InterPro" id="IPR001296">
    <property type="entry name" value="Glyco_trans_1"/>
</dbReference>
<accession>A0A7U4LNU8</accession>
<dbReference type="Gene3D" id="3.40.50.2000">
    <property type="entry name" value="Glycogen Phosphorylase B"/>
    <property type="match status" value="2"/>
</dbReference>
<dbReference type="CDD" id="cd03801">
    <property type="entry name" value="GT4_PimA-like"/>
    <property type="match status" value="1"/>
</dbReference>
<dbReference type="SUPFAM" id="SSF53756">
    <property type="entry name" value="UDP-Glycosyltransferase/glycogen phosphorylase"/>
    <property type="match status" value="1"/>
</dbReference>
<dbReference type="Proteomes" id="UP000033052">
    <property type="component" value="Chromosome"/>
</dbReference>
<feature type="domain" description="Glycosyl transferase family 1" evidence="1">
    <location>
        <begin position="161"/>
        <end position="320"/>
    </location>
</feature>
<reference evidence="3 4" key="1">
    <citation type="journal article" date="2015" name="PLoS ONE">
        <title>A universal mariner transposon system for forward genetic studies in the genus clostridium.</title>
        <authorList>
            <person name="Zhang Y."/>
            <person name="Grosse-Honebrink A."/>
            <person name="Minton N.P."/>
        </authorList>
    </citation>
    <scope>NUCLEOTIDE SEQUENCE [LARGE SCALE GENOMIC DNA]</scope>
    <source>
        <strain evidence="3 4">NCIMB 10696</strain>
    </source>
</reference>
<evidence type="ECO:0000313" key="4">
    <source>
        <dbReference type="Proteomes" id="UP000033052"/>
    </source>
</evidence>
<dbReference type="EMBL" id="CP009225">
    <property type="protein sequence ID" value="AKC63485.1"/>
    <property type="molecule type" value="Genomic_DNA"/>
</dbReference>
<proteinExistence type="predicted"/>
<sequence>MKKNICMIGPNINLNGGIATVIKQYMNLDIRNKYNLIAVSSYGNRRIKEFIKGIYKYKKFLSEGKVDLVHIHTASRGSFYRKSLFIDITPKNIPIVLHIHGGGFIEFYDKSSFFMKTRIKKIIERTSKIIVLSERFKMDFINRFDLEKDKICTIYNGINVNKRSINLNNKKLQILYMGKLSESKGIYDLLKIIPNIYSRYPKVKFIIAGNGEIDRVKHIVRATNIEKCTHIVGWIDGKVKDKYLYESSILVMPSHFEAFGISIIEAMEYGLAIVANEVGGIPDIINHDVNGKLVQKGNLTQLQKALEKYIKDENLTKKIGLINSKMVKKFDINNNITQIQQIYEELIV</sequence>
<dbReference type="AlphaFoldDB" id="A0A7U4LNU8"/>